<reference evidence="1" key="1">
    <citation type="submission" date="2016-03" db="EMBL/GenBank/DDBJ databases">
        <title>Sphingomonas melonis TY, whole genome shotgun sequencing.</title>
        <authorList>
            <person name="Wang H."/>
            <person name="Zhu P."/>
        </authorList>
    </citation>
    <scope>NUCLEOTIDE SEQUENCE [LARGE SCALE GENOMIC DNA]</scope>
    <source>
        <strain evidence="1">TY</strain>
    </source>
</reference>
<dbReference type="AlphaFoldDB" id="A0A175Y3N7"/>
<proteinExistence type="predicted"/>
<gene>
    <name evidence="1" type="ORF">AVM11_16935</name>
</gene>
<dbReference type="RefSeq" id="WP_017978523.1">
    <property type="nucleotide sequence ID" value="NZ_CP017578.1"/>
</dbReference>
<keyword evidence="2" id="KW-1185">Reference proteome</keyword>
<dbReference type="OrthoDB" id="9017325at2"/>
<protein>
    <recommendedName>
        <fullName evidence="3">MobA/MobL protein domain-containing protein</fullName>
    </recommendedName>
</protein>
<evidence type="ECO:0000313" key="2">
    <source>
        <dbReference type="Proteomes" id="UP000078460"/>
    </source>
</evidence>
<comment type="caution">
    <text evidence="1">The sequence shown here is derived from an EMBL/GenBank/DDBJ whole genome shotgun (WGS) entry which is preliminary data.</text>
</comment>
<dbReference type="EMBL" id="LQCK02000015">
    <property type="protein sequence ID" value="KZB95168.1"/>
    <property type="molecule type" value="Genomic_DNA"/>
</dbReference>
<name>A0A175Y3N7_9SPHN</name>
<dbReference type="STRING" id="621456.BJP26_07135"/>
<dbReference type="KEGG" id="smy:BJP26_07135"/>
<evidence type="ECO:0000313" key="1">
    <source>
        <dbReference type="EMBL" id="KZB95168.1"/>
    </source>
</evidence>
<organism evidence="1 2">
    <name type="scientific">Sphingomonas melonis TY</name>
    <dbReference type="NCBI Taxonomy" id="621456"/>
    <lineage>
        <taxon>Bacteria</taxon>
        <taxon>Pseudomonadati</taxon>
        <taxon>Pseudomonadota</taxon>
        <taxon>Alphaproteobacteria</taxon>
        <taxon>Sphingomonadales</taxon>
        <taxon>Sphingomonadaceae</taxon>
        <taxon>Sphingomonas</taxon>
    </lineage>
</organism>
<dbReference type="GeneID" id="93799051"/>
<sequence length="219" mass="23759">MRTKAKRAAATPSVEVNPGCLPDPANPHSWLVLTGDDADRDATRVMYGCLRPSFRGHLNSAAAFAAAKLTVGAPPDTPPWTLTAARAEVLLPPGADDRLSDPRILMETVDAELPVKAKALLAYLTFTFPTARLHEQYELVRAFTGRWIVDPFEVAALLVQHAPHRAGSASPPHVHVLLAGPRRLTPLGFGEWVTPLATDKAHALVGNAFRQFQADWRQA</sequence>
<dbReference type="Proteomes" id="UP000078460">
    <property type="component" value="Unassembled WGS sequence"/>
</dbReference>
<accession>A0A175Y3N7</accession>
<dbReference type="Gene3D" id="3.30.930.30">
    <property type="match status" value="1"/>
</dbReference>
<evidence type="ECO:0008006" key="3">
    <source>
        <dbReference type="Google" id="ProtNLM"/>
    </source>
</evidence>